<evidence type="ECO:0008006" key="3">
    <source>
        <dbReference type="Google" id="ProtNLM"/>
    </source>
</evidence>
<dbReference type="AlphaFoldDB" id="A0A074TKY4"/>
<dbReference type="EMBL" id="JHEH01000012">
    <property type="protein sequence ID" value="KEP69653.1"/>
    <property type="molecule type" value="Genomic_DNA"/>
</dbReference>
<dbReference type="Proteomes" id="UP000027725">
    <property type="component" value="Unassembled WGS sequence"/>
</dbReference>
<sequence>MVLTAGYEVSYGLETCSLRTHRPTFSIEFSAGCSLNAIQGSLFGYLAFLSFVLGGRMAPEEVRIDRMSFEEKIRAVEAGTYIDDHAIIWNWPAEGHEAKDLAFYGAPFMAMNDGELTSFVAGLITWFERIDEWRAASVRMTESLRLRREISGERLLAAWRWFEEVPPTKAKRVIDNDVVEYLTEAALKGAREKCLGAHIEDRIKGSLTRIGEESMRDRFERLIHSVEERFERNDCLDGMVNHLQNARCFRGRIAHGHFSSRNAAELRQFNKATLAMEALCFLLTARDLPLSEEAKKRIWAHPILEEYQLAYD</sequence>
<keyword evidence="2" id="KW-1185">Reference proteome</keyword>
<protein>
    <recommendedName>
        <fullName evidence="3">Apea-like HEPN domain-containing protein</fullName>
    </recommendedName>
</protein>
<reference evidence="1 2" key="1">
    <citation type="submission" date="2014-03" db="EMBL/GenBank/DDBJ databases">
        <title>The draft genome sequence of Thioclava dalianensis DLFJ1-1.</title>
        <authorList>
            <person name="Lai Q."/>
            <person name="Shao Z."/>
        </authorList>
    </citation>
    <scope>NUCLEOTIDE SEQUENCE [LARGE SCALE GENOMIC DNA]</scope>
    <source>
        <strain evidence="1 2">DLFJ1-1</strain>
    </source>
</reference>
<accession>A0A074TKY4</accession>
<organism evidence="1 2">
    <name type="scientific">Thioclava dalianensis</name>
    <dbReference type="NCBI Taxonomy" id="1185766"/>
    <lineage>
        <taxon>Bacteria</taxon>
        <taxon>Pseudomonadati</taxon>
        <taxon>Pseudomonadota</taxon>
        <taxon>Alphaproteobacteria</taxon>
        <taxon>Rhodobacterales</taxon>
        <taxon>Paracoccaceae</taxon>
        <taxon>Thioclava</taxon>
    </lineage>
</organism>
<evidence type="ECO:0000313" key="2">
    <source>
        <dbReference type="Proteomes" id="UP000027725"/>
    </source>
</evidence>
<name>A0A074TKY4_9RHOB</name>
<proteinExistence type="predicted"/>
<gene>
    <name evidence="1" type="ORF">DL1_03235</name>
</gene>
<comment type="caution">
    <text evidence="1">The sequence shown here is derived from an EMBL/GenBank/DDBJ whole genome shotgun (WGS) entry which is preliminary data.</text>
</comment>
<evidence type="ECO:0000313" key="1">
    <source>
        <dbReference type="EMBL" id="KEP69653.1"/>
    </source>
</evidence>